<gene>
    <name evidence="2" type="ORF">HPK16_06760</name>
</gene>
<accession>A0A7W1T602</accession>
<proteinExistence type="predicted"/>
<feature type="coiled-coil region" evidence="1">
    <location>
        <begin position="206"/>
        <end position="240"/>
    </location>
</feature>
<evidence type="ECO:0000256" key="1">
    <source>
        <dbReference type="SAM" id="Coils"/>
    </source>
</evidence>
<comment type="caution">
    <text evidence="2">The sequence shown here is derived from an EMBL/GenBank/DDBJ whole genome shotgun (WGS) entry which is preliminary data.</text>
</comment>
<evidence type="ECO:0000313" key="2">
    <source>
        <dbReference type="EMBL" id="MBA3926039.1"/>
    </source>
</evidence>
<keyword evidence="1" id="KW-0175">Coiled coil</keyword>
<feature type="coiled-coil region" evidence="1">
    <location>
        <begin position="327"/>
        <end position="354"/>
    </location>
</feature>
<dbReference type="RefSeq" id="WP_181676247.1">
    <property type="nucleotide sequence ID" value="NZ_JABJVM010000005.1"/>
</dbReference>
<reference evidence="2 3" key="1">
    <citation type="submission" date="2020-05" db="EMBL/GenBank/DDBJ databases">
        <authorList>
            <person name="Carlin C.R."/>
        </authorList>
    </citation>
    <scope>NUCLEOTIDE SEQUENCE [LARGE SCALE GENOMIC DNA]</scope>
    <source>
        <strain evidence="2 3">FSL W9-0585</strain>
    </source>
</reference>
<protein>
    <submittedName>
        <fullName evidence="2">Phage tail tape measure protein</fullName>
    </submittedName>
</protein>
<name>A0A7W1T602_9LIST</name>
<keyword evidence="3" id="KW-1185">Reference proteome</keyword>
<evidence type="ECO:0000313" key="3">
    <source>
        <dbReference type="Proteomes" id="UP000548787"/>
    </source>
</evidence>
<organism evidence="2 3">
    <name type="scientific">Listeria rustica</name>
    <dbReference type="NCBI Taxonomy" id="2713503"/>
    <lineage>
        <taxon>Bacteria</taxon>
        <taxon>Bacillati</taxon>
        <taxon>Bacillota</taxon>
        <taxon>Bacilli</taxon>
        <taxon>Bacillales</taxon>
        <taxon>Listeriaceae</taxon>
        <taxon>Listeria</taxon>
    </lineage>
</organism>
<dbReference type="Proteomes" id="UP000548787">
    <property type="component" value="Unassembled WGS sequence"/>
</dbReference>
<dbReference type="AlphaFoldDB" id="A0A7W1T602"/>
<dbReference type="EMBL" id="JABJVM010000005">
    <property type="protein sequence ID" value="MBA3926039.1"/>
    <property type="molecule type" value="Genomic_DNA"/>
</dbReference>
<reference evidence="2 3" key="2">
    <citation type="submission" date="2020-08" db="EMBL/GenBank/DDBJ databases">
        <title>Listeria ohnekaius sp. nov. and Listeria portnoyii sp. nov. isolated from non-agricultural and natural environments.</title>
        <authorList>
            <person name="Weller D."/>
            <person name="Belias A.M."/>
            <person name="Liao J."/>
            <person name="Guo S."/>
            <person name="Orsi R.H."/>
            <person name="Wiedmann M."/>
        </authorList>
    </citation>
    <scope>NUCLEOTIDE SEQUENCE [LARGE SCALE GENOMIC DNA]</scope>
    <source>
        <strain evidence="2 3">FSL W9-0585</strain>
    </source>
</reference>
<sequence length="376" mass="44177">MTKNNALLKLSDNVKLNKNNDAVTAEMVQTKDYYQKAILAEFAAFIPMRAVIYEMDSRLVSHAIYFSKYRDASKVYFFESNAAKLRDARNDATRNKFPQIECLKPDWSRDRFVRVEKGKSVQADMIAPHVIHATARVLEAGVLEWLTKQLQEVKPILWLETDSANFAEIALLLEKTQYQLRQQNGNNAVYTFQEAAPEPVEDHEIEEKILERLDTYKRQIERMKQEYDEELALIQAKQDKKVIVLEEKYRAIEETWVQQGKEQTEKVRQHQQTTNEAKQLVQQMSDALNAERAVNTDLNKHIFSLLEDEKPVLLTMKKRDAQQAKEIKSLKKENATLTRKLSQMTEKYDRLNSTKVIRMMRKYWKLKKSQRLRNET</sequence>